<evidence type="ECO:0000313" key="1">
    <source>
        <dbReference type="EMBL" id="DAF97394.1"/>
    </source>
</evidence>
<dbReference type="EMBL" id="BK016133">
    <property type="protein sequence ID" value="DAF97394.1"/>
    <property type="molecule type" value="Genomic_DNA"/>
</dbReference>
<reference evidence="1" key="1">
    <citation type="journal article" date="2021" name="Proc. Natl. Acad. Sci. U.S.A.">
        <title>A Catalog of Tens of Thousands of Viruses from Human Metagenomes Reveals Hidden Associations with Chronic Diseases.</title>
        <authorList>
            <person name="Tisza M.J."/>
            <person name="Buck C.B."/>
        </authorList>
    </citation>
    <scope>NUCLEOTIDE SEQUENCE</scope>
    <source>
        <strain evidence="1">CtijX18</strain>
    </source>
</reference>
<proteinExistence type="predicted"/>
<sequence>MAELNNLTPYSLGIAAINLELGTDILTVYPQSILPMRDGEVIDAMEETSQTITDSFGRTSTVKISTSNAIKAKWYCQDPNLMTPPNVRRGAKVMLWRQANTDYFYWSTTTNTDNYQKLEERVYGYSNTKNESVDHTKDPNATWTQGVSTLRKEVNLIHTTKSDGEQWAYDINVNAKEGFIILKDDIDNMIKIDSKNHIIRLQTTDGAFIEINKRNINIGCDNMSTVADSTISEKSTNKTGNYSAGWNTETPVHSQLGNYNITGGITGSPGSGGSGFTITGDINQIGSITSTEDHKAGGISLMHHHHTCSAGESGEPH</sequence>
<protein>
    <submittedName>
        <fullName evidence="1">Central spike protein</fullName>
    </submittedName>
</protein>
<accession>A0A8S5USL3</accession>
<name>A0A8S5USL3_9CAUD</name>
<organism evidence="1">
    <name type="scientific">Myoviridae sp. ctijX18</name>
    <dbReference type="NCBI Taxonomy" id="2825154"/>
    <lineage>
        <taxon>Viruses</taxon>
        <taxon>Duplodnaviria</taxon>
        <taxon>Heunggongvirae</taxon>
        <taxon>Uroviricota</taxon>
        <taxon>Caudoviricetes</taxon>
    </lineage>
</organism>